<dbReference type="PANTHER" id="PTHR43000">
    <property type="entry name" value="DTDP-D-GLUCOSE 4,6-DEHYDRATASE-RELATED"/>
    <property type="match status" value="1"/>
</dbReference>
<evidence type="ECO:0000313" key="3">
    <source>
        <dbReference type="Proteomes" id="UP000630660"/>
    </source>
</evidence>
<feature type="domain" description="NAD(P)-binding" evidence="1">
    <location>
        <begin position="1"/>
        <end position="214"/>
    </location>
</feature>
<dbReference type="Gene3D" id="3.90.25.10">
    <property type="entry name" value="UDP-galactose 4-epimerase, domain 1"/>
    <property type="match status" value="1"/>
</dbReference>
<dbReference type="AlphaFoldDB" id="A0A9D5KBK6"/>
<accession>A0A9D5KBK6</accession>
<dbReference type="Proteomes" id="UP000630660">
    <property type="component" value="Unassembled WGS sequence"/>
</dbReference>
<evidence type="ECO:0000259" key="1">
    <source>
        <dbReference type="Pfam" id="PF16363"/>
    </source>
</evidence>
<reference evidence="2" key="1">
    <citation type="submission" date="2019-11" db="EMBL/GenBank/DDBJ databases">
        <title>Microbial mats filling the niche in hypersaline microbial mats.</title>
        <authorList>
            <person name="Wong H.L."/>
            <person name="Macleod F.I."/>
            <person name="White R.A. III"/>
            <person name="Burns B.P."/>
        </authorList>
    </citation>
    <scope>NUCLEOTIDE SEQUENCE</scope>
    <source>
        <strain evidence="2">Bin_327</strain>
    </source>
</reference>
<feature type="non-terminal residue" evidence="2">
    <location>
        <position position="1"/>
    </location>
</feature>
<protein>
    <submittedName>
        <fullName evidence="2">NAD-dependent epimerase/dehydratase family protein</fullName>
    </submittedName>
</protein>
<comment type="caution">
    <text evidence="2">The sequence shown here is derived from an EMBL/GenBank/DDBJ whole genome shotgun (WGS) entry which is preliminary data.</text>
</comment>
<gene>
    <name evidence="2" type="ORF">GF359_08110</name>
</gene>
<dbReference type="Gene3D" id="3.40.50.720">
    <property type="entry name" value="NAD(P)-binding Rossmann-like Domain"/>
    <property type="match status" value="1"/>
</dbReference>
<dbReference type="InterPro" id="IPR016040">
    <property type="entry name" value="NAD(P)-bd_dom"/>
</dbReference>
<organism evidence="2 3">
    <name type="scientific">candidate division WOR-3 bacterium</name>
    <dbReference type="NCBI Taxonomy" id="2052148"/>
    <lineage>
        <taxon>Bacteria</taxon>
        <taxon>Bacteria division WOR-3</taxon>
    </lineage>
</organism>
<evidence type="ECO:0000313" key="2">
    <source>
        <dbReference type="EMBL" id="MBD3365164.1"/>
    </source>
</evidence>
<proteinExistence type="predicted"/>
<name>A0A9D5KBK6_UNCW3</name>
<dbReference type="InterPro" id="IPR036291">
    <property type="entry name" value="NAD(P)-bd_dom_sf"/>
</dbReference>
<dbReference type="EMBL" id="WJKJ01000270">
    <property type="protein sequence ID" value="MBD3365164.1"/>
    <property type="molecule type" value="Genomic_DNA"/>
</dbReference>
<dbReference type="SUPFAM" id="SSF51735">
    <property type="entry name" value="NAD(P)-binding Rossmann-fold domains"/>
    <property type="match status" value="1"/>
</dbReference>
<sequence>TNVVGEANLFEACRKAGCDPVIQIAGSSEEYGFVYPDEVPIKETNPLRPLSPYGVSKVAQDLLGYQYYKSYGLKIIRTRAFNHTGPRRGDVFVTSNFARQIVSIEKGLSKPVIKVGNMEAVRDFTDVRDVARAYELAVEKGIPGEVYNIASGKGIKIGELLDMLLSLSSVKIKTVNDPSRMRPSDVELLVGDITKFTKQTGWKPEIPFKQTLTDTLDFWRNRLPDRMQV</sequence>
<dbReference type="Pfam" id="PF16363">
    <property type="entry name" value="GDP_Man_Dehyd"/>
    <property type="match status" value="1"/>
</dbReference>